<accession>A0ABR4B4G9</accession>
<dbReference type="InterPro" id="IPR007111">
    <property type="entry name" value="NACHT_NTPase"/>
</dbReference>
<gene>
    <name evidence="3" type="ORF">ABVK25_007836</name>
</gene>
<dbReference type="PANTHER" id="PTHR10039:SF14">
    <property type="entry name" value="NACHT DOMAIN-CONTAINING PROTEIN"/>
    <property type="match status" value="1"/>
</dbReference>
<dbReference type="Pfam" id="PF17100">
    <property type="entry name" value="NACHT_N"/>
    <property type="match status" value="1"/>
</dbReference>
<dbReference type="PANTHER" id="PTHR10039">
    <property type="entry name" value="AMELOGENIN"/>
    <property type="match status" value="1"/>
</dbReference>
<organism evidence="3 4">
    <name type="scientific">Lepraria finkii</name>
    <dbReference type="NCBI Taxonomy" id="1340010"/>
    <lineage>
        <taxon>Eukaryota</taxon>
        <taxon>Fungi</taxon>
        <taxon>Dikarya</taxon>
        <taxon>Ascomycota</taxon>
        <taxon>Pezizomycotina</taxon>
        <taxon>Lecanoromycetes</taxon>
        <taxon>OSLEUM clade</taxon>
        <taxon>Lecanoromycetidae</taxon>
        <taxon>Lecanorales</taxon>
        <taxon>Lecanorineae</taxon>
        <taxon>Stereocaulaceae</taxon>
        <taxon>Lepraria</taxon>
    </lineage>
</organism>
<dbReference type="InterPro" id="IPR027417">
    <property type="entry name" value="P-loop_NTPase"/>
</dbReference>
<reference evidence="3 4" key="1">
    <citation type="submission" date="2024-09" db="EMBL/GenBank/DDBJ databases">
        <title>Rethinking Asexuality: The Enigmatic Case of Functional Sexual Genes in Lepraria (Stereocaulaceae).</title>
        <authorList>
            <person name="Doellman M."/>
            <person name="Sun Y."/>
            <person name="Barcenas-Pena A."/>
            <person name="Lumbsch H.T."/>
            <person name="Grewe F."/>
        </authorList>
    </citation>
    <scope>NUCLEOTIDE SEQUENCE [LARGE SCALE GENOMIC DNA]</scope>
    <source>
        <strain evidence="3 4">Grewe 0041</strain>
    </source>
</reference>
<evidence type="ECO:0000259" key="2">
    <source>
        <dbReference type="PROSITE" id="PS50837"/>
    </source>
</evidence>
<dbReference type="Gene3D" id="3.40.50.300">
    <property type="entry name" value="P-loop containing nucleotide triphosphate hydrolases"/>
    <property type="match status" value="1"/>
</dbReference>
<comment type="caution">
    <text evidence="3">The sequence shown here is derived from an EMBL/GenBank/DDBJ whole genome shotgun (WGS) entry which is preliminary data.</text>
</comment>
<dbReference type="Pfam" id="PF24883">
    <property type="entry name" value="NPHP3_N"/>
    <property type="match status" value="1"/>
</dbReference>
<dbReference type="InterPro" id="IPR031359">
    <property type="entry name" value="NACHT_N"/>
</dbReference>
<sequence>MKWYSSLSKLLLEETFEREERFAELRGQLKNQILDLYKALLKYIIKSICAHNQNPAVGILRNICKLDDWTGSLEDVNKSEDCVKAAACDYGVRQTNSYLGLLVSMHVSEAQNEIMHKLCVTDMAAEIKSLQERKDHLLADSYKWILDNRDYKDFTDWSYSNTKRLLWIKGDPGKGKTMLLIGIVDELTAQLETHFDNAHLSYFFCKGTDDRLNTATAILRGLIWMLLRHQRSLIRHLDMFKDLGSTLFDACTSFYSLENIFKSMLKDEALERTYLVIDALDECKREEPGLPQLLKLISQISEDNHKVKWLVSSRNETEIEAVLEESTTRMRLSLELNAKSVGSAVKAYIEYKMRELKKRYQKAYAARENPKISEKLQRVLDNVAEEVRVKAEGTFLWVALVFKQIEGCGADKVLKRVQDMPQGLDSIYGQMMLQVDKLDDAADCKRVLLTMVNTYRPIHLLELLTLAELPELAIHRDIIRHCGLLSITDDDIIYFVHQSAKDYLIKDTDSDILSKIFPHGQAEGHRIIFSRSLEAMSDTLQRDVYILQDPGVSITEVKAPDPDPLFSIRYACIYWIDHLCKIPNGHDRVGLCDNGTTDVFLRKHFLHWLEALSLLECISDGVLAIAKLIHLLTVSHYLMWIIWKY</sequence>
<dbReference type="EMBL" id="JBHFEH010000031">
    <property type="protein sequence ID" value="KAL2051921.1"/>
    <property type="molecule type" value="Genomic_DNA"/>
</dbReference>
<name>A0ABR4B4G9_9LECA</name>
<dbReference type="SUPFAM" id="SSF52540">
    <property type="entry name" value="P-loop containing nucleoside triphosphate hydrolases"/>
    <property type="match status" value="1"/>
</dbReference>
<feature type="domain" description="NACHT" evidence="2">
    <location>
        <begin position="164"/>
        <end position="336"/>
    </location>
</feature>
<keyword evidence="4" id="KW-1185">Reference proteome</keyword>
<dbReference type="Proteomes" id="UP001590951">
    <property type="component" value="Unassembled WGS sequence"/>
</dbReference>
<evidence type="ECO:0000256" key="1">
    <source>
        <dbReference type="ARBA" id="ARBA00022737"/>
    </source>
</evidence>
<dbReference type="PROSITE" id="PS50837">
    <property type="entry name" value="NACHT"/>
    <property type="match status" value="1"/>
</dbReference>
<keyword evidence="1" id="KW-0677">Repeat</keyword>
<proteinExistence type="predicted"/>
<evidence type="ECO:0000313" key="4">
    <source>
        <dbReference type="Proteomes" id="UP001590951"/>
    </source>
</evidence>
<evidence type="ECO:0000313" key="3">
    <source>
        <dbReference type="EMBL" id="KAL2051921.1"/>
    </source>
</evidence>
<protein>
    <recommendedName>
        <fullName evidence="2">NACHT domain-containing protein</fullName>
    </recommendedName>
</protein>
<dbReference type="InterPro" id="IPR056884">
    <property type="entry name" value="NPHP3-like_N"/>
</dbReference>